<dbReference type="InterPro" id="IPR052321">
    <property type="entry name" value="PolyBind_ProtTraffic"/>
</dbReference>
<keyword evidence="2" id="KW-0430">Lectin</keyword>
<reference evidence="6" key="1">
    <citation type="submission" date="2025-08" db="UniProtKB">
        <authorList>
            <consortium name="RefSeq"/>
        </authorList>
    </citation>
    <scope>IDENTIFICATION</scope>
</reference>
<keyword evidence="1 3" id="KW-0732">Signal</keyword>
<gene>
    <name evidence="6" type="primary">LOC115016050</name>
</gene>
<dbReference type="Proteomes" id="UP000504630">
    <property type="component" value="Chromosome 11"/>
</dbReference>
<dbReference type="AlphaFoldDB" id="A0A6J2QQG2"/>
<proteinExistence type="predicted"/>
<evidence type="ECO:0000313" key="5">
    <source>
        <dbReference type="Proteomes" id="UP000504630"/>
    </source>
</evidence>
<accession>A0A6J2QQG2</accession>
<name>A0A6J2QQG2_COTGO</name>
<dbReference type="GeneID" id="115016050"/>
<dbReference type="Pfam" id="PF01419">
    <property type="entry name" value="Jacalin"/>
    <property type="match status" value="1"/>
</dbReference>
<dbReference type="SMART" id="SM00915">
    <property type="entry name" value="Jacalin"/>
    <property type="match status" value="1"/>
</dbReference>
<dbReference type="OrthoDB" id="2415936at2759"/>
<sequence>MLYFAVFALVAASAFAESSSQIYSYSLPVGSGSGTPYTINGEGRITAVRVWESSYVRGFQFRYGYIWSAVVGYKTGQVQEIELYDGEAIIQISGTHAHYIYSVVFTTTRGRTLSAGSNTGRLFNMYPSHSEAELRIISGNIHGAITSIAAHWAVVDTPPYAIEN</sequence>
<evidence type="ECO:0000256" key="3">
    <source>
        <dbReference type="SAM" id="SignalP"/>
    </source>
</evidence>
<dbReference type="InterPro" id="IPR001229">
    <property type="entry name" value="Jacalin-like_lectin_dom"/>
</dbReference>
<evidence type="ECO:0000256" key="2">
    <source>
        <dbReference type="ARBA" id="ARBA00022734"/>
    </source>
</evidence>
<feature type="chain" id="PRO_5027106357" evidence="3">
    <location>
        <begin position="17"/>
        <end position="164"/>
    </location>
</feature>
<dbReference type="PANTHER" id="PTHR33589:SF3">
    <property type="entry name" value="ZYMOGEN GRANULE MEMBRANE PROTEIN 16-LIKE"/>
    <property type="match status" value="1"/>
</dbReference>
<protein>
    <submittedName>
        <fullName evidence="6">Zymogen granule membrane protein 16-like</fullName>
    </submittedName>
</protein>
<organism evidence="5 6">
    <name type="scientific">Cottoperca gobio</name>
    <name type="common">Frogmouth</name>
    <name type="synonym">Aphritis gobio</name>
    <dbReference type="NCBI Taxonomy" id="56716"/>
    <lineage>
        <taxon>Eukaryota</taxon>
        <taxon>Metazoa</taxon>
        <taxon>Chordata</taxon>
        <taxon>Craniata</taxon>
        <taxon>Vertebrata</taxon>
        <taxon>Euteleostomi</taxon>
        <taxon>Actinopterygii</taxon>
        <taxon>Neopterygii</taxon>
        <taxon>Teleostei</taxon>
        <taxon>Neoteleostei</taxon>
        <taxon>Acanthomorphata</taxon>
        <taxon>Eupercaria</taxon>
        <taxon>Perciformes</taxon>
        <taxon>Notothenioidei</taxon>
        <taxon>Bovichtidae</taxon>
        <taxon>Cottoperca</taxon>
    </lineage>
</organism>
<feature type="domain" description="Jacalin-type lectin" evidence="4">
    <location>
        <begin position="23"/>
        <end position="154"/>
    </location>
</feature>
<feature type="signal peptide" evidence="3">
    <location>
        <begin position="1"/>
        <end position="16"/>
    </location>
</feature>
<dbReference type="PANTHER" id="PTHR33589">
    <property type="entry name" value="OS11G0524900 PROTEIN"/>
    <property type="match status" value="1"/>
</dbReference>
<dbReference type="KEGG" id="cgob:115016050"/>
<evidence type="ECO:0000259" key="4">
    <source>
        <dbReference type="PROSITE" id="PS51752"/>
    </source>
</evidence>
<evidence type="ECO:0000256" key="1">
    <source>
        <dbReference type="ARBA" id="ARBA00022729"/>
    </source>
</evidence>
<dbReference type="SUPFAM" id="SSF51101">
    <property type="entry name" value="Mannose-binding lectins"/>
    <property type="match status" value="1"/>
</dbReference>
<dbReference type="PROSITE" id="PS51752">
    <property type="entry name" value="JACALIN_LECTIN"/>
    <property type="match status" value="1"/>
</dbReference>
<dbReference type="RefSeq" id="XP_029299575.1">
    <property type="nucleotide sequence ID" value="XM_029443715.1"/>
</dbReference>
<dbReference type="Gene3D" id="2.100.10.30">
    <property type="entry name" value="Jacalin-like lectin domain"/>
    <property type="match status" value="1"/>
</dbReference>
<dbReference type="InterPro" id="IPR036404">
    <property type="entry name" value="Jacalin-like_lectin_dom_sf"/>
</dbReference>
<evidence type="ECO:0000313" key="6">
    <source>
        <dbReference type="RefSeq" id="XP_029299575.1"/>
    </source>
</evidence>
<dbReference type="GO" id="GO:0030246">
    <property type="term" value="F:carbohydrate binding"/>
    <property type="evidence" value="ECO:0007669"/>
    <property type="project" value="UniProtKB-KW"/>
</dbReference>
<keyword evidence="5" id="KW-1185">Reference proteome</keyword>
<dbReference type="InParanoid" id="A0A6J2QQG2"/>